<dbReference type="RefSeq" id="WP_381507924.1">
    <property type="nucleotide sequence ID" value="NZ_JBHUOM010000042.1"/>
</dbReference>
<dbReference type="Proteomes" id="UP001597512">
    <property type="component" value="Unassembled WGS sequence"/>
</dbReference>
<dbReference type="PRINTS" id="PR00420">
    <property type="entry name" value="RNGMNOXGNASE"/>
</dbReference>
<reference evidence="5" key="1">
    <citation type="journal article" date="2019" name="Int. J. Syst. Evol. Microbiol.">
        <title>The Global Catalogue of Microorganisms (GCM) 10K type strain sequencing project: providing services to taxonomists for standard genome sequencing and annotation.</title>
        <authorList>
            <consortium name="The Broad Institute Genomics Platform"/>
            <consortium name="The Broad Institute Genome Sequencing Center for Infectious Disease"/>
            <person name="Wu L."/>
            <person name="Ma J."/>
        </authorList>
    </citation>
    <scope>NUCLEOTIDE SEQUENCE [LARGE SCALE GENOMIC DNA]</scope>
    <source>
        <strain evidence="5">KCTC 52490</strain>
    </source>
</reference>
<evidence type="ECO:0000259" key="3">
    <source>
        <dbReference type="Pfam" id="PF01494"/>
    </source>
</evidence>
<evidence type="ECO:0000256" key="1">
    <source>
        <dbReference type="ARBA" id="ARBA00022630"/>
    </source>
</evidence>
<dbReference type="InterPro" id="IPR036188">
    <property type="entry name" value="FAD/NAD-bd_sf"/>
</dbReference>
<proteinExistence type="predicted"/>
<keyword evidence="5" id="KW-1185">Reference proteome</keyword>
<evidence type="ECO:0000256" key="2">
    <source>
        <dbReference type="ARBA" id="ARBA00022827"/>
    </source>
</evidence>
<evidence type="ECO:0000313" key="4">
    <source>
        <dbReference type="EMBL" id="MFD2937643.1"/>
    </source>
</evidence>
<dbReference type="InterPro" id="IPR002938">
    <property type="entry name" value="FAD-bd"/>
</dbReference>
<feature type="domain" description="FAD-binding" evidence="3">
    <location>
        <begin position="11"/>
        <end position="346"/>
    </location>
</feature>
<comment type="caution">
    <text evidence="4">The sequence shown here is derived from an EMBL/GenBank/DDBJ whole genome shotgun (WGS) entry which is preliminary data.</text>
</comment>
<dbReference type="NCBIfam" id="NF006091">
    <property type="entry name" value="PRK08243.1"/>
    <property type="match status" value="1"/>
</dbReference>
<keyword evidence="2" id="KW-0274">FAD</keyword>
<keyword evidence="1" id="KW-0285">Flavoprotein</keyword>
<gene>
    <name evidence="4" type="ORF">ACFS25_27985</name>
</gene>
<dbReference type="Pfam" id="PF01494">
    <property type="entry name" value="FAD_binding_3"/>
    <property type="match status" value="1"/>
</dbReference>
<dbReference type="Gene3D" id="3.50.50.60">
    <property type="entry name" value="FAD/NAD(P)-binding domain"/>
    <property type="match status" value="1"/>
</dbReference>
<dbReference type="SUPFAM" id="SSF51905">
    <property type="entry name" value="FAD/NAD(P)-binding domain"/>
    <property type="match status" value="1"/>
</dbReference>
<accession>A0ABW6ATV0</accession>
<organism evidence="4 5">
    <name type="scientific">Spirosoma flavum</name>
    <dbReference type="NCBI Taxonomy" id="2048557"/>
    <lineage>
        <taxon>Bacteria</taxon>
        <taxon>Pseudomonadati</taxon>
        <taxon>Bacteroidota</taxon>
        <taxon>Cytophagia</taxon>
        <taxon>Cytophagales</taxon>
        <taxon>Cytophagaceae</taxon>
        <taxon>Spirosoma</taxon>
    </lineage>
</organism>
<protein>
    <submittedName>
        <fullName evidence="4">4-hydroxybenzoate 3-monooxygenase</fullName>
    </submittedName>
</protein>
<dbReference type="Gene3D" id="3.30.9.10">
    <property type="entry name" value="D-Amino Acid Oxidase, subunit A, domain 2"/>
    <property type="match status" value="1"/>
</dbReference>
<dbReference type="SUPFAM" id="SSF54373">
    <property type="entry name" value="FAD-linked reductases, C-terminal domain"/>
    <property type="match status" value="1"/>
</dbReference>
<dbReference type="EMBL" id="JBHUOM010000042">
    <property type="protein sequence ID" value="MFD2937643.1"/>
    <property type="molecule type" value="Genomic_DNA"/>
</dbReference>
<dbReference type="PANTHER" id="PTHR43004">
    <property type="entry name" value="TRK SYSTEM POTASSIUM UPTAKE PROTEIN"/>
    <property type="match status" value="1"/>
</dbReference>
<evidence type="ECO:0000313" key="5">
    <source>
        <dbReference type="Proteomes" id="UP001597512"/>
    </source>
</evidence>
<name>A0ABW6ATV0_9BACT</name>
<dbReference type="PANTHER" id="PTHR43004:SF3">
    <property type="entry name" value="P-HYDROXYBENZOATE HYDROXYLASE"/>
    <property type="match status" value="1"/>
</dbReference>
<dbReference type="InterPro" id="IPR050641">
    <property type="entry name" value="RIFMO-like"/>
</dbReference>
<sequence length="396" mass="44162">MKADQKNGGEETTVVIIGAGVSGLTLATFLQKSGVACVVVERRDRAYIERRQRAGVVDARAVRMFEQWDLADKLLFGPLAQTIDYRLNGSSHVFEVVGEDGSPSRFCTQQMLVGNLMREFIDKRAGDVRFELTDVAIHNEEGKRPQVTYSDASGSHELTCDYIAGCDADRGVSRASIPDGILTKYSYEFGYAWLAALVEAPLTGHAIMGVSDHGCVAQLPRGPHRSRYYLQCALSDGPENWPDERLWDEIRLRLCDETIQNATVLDKFFVPLRSVVYAPMQYRKLFLVGDAAHLVPPTSAKGMNLALYDVDILSQAILKAVRDQDTTALTNYSETVLPHIWNYQDFAVWMTDMMHDAGDATQHGTFRQMTARARLANLFNSKAAAQLHSEYQRGIN</sequence>